<evidence type="ECO:0000313" key="11">
    <source>
        <dbReference type="EMBL" id="WWC88044.1"/>
    </source>
</evidence>
<dbReference type="GO" id="GO:0006974">
    <property type="term" value="P:DNA damage response"/>
    <property type="evidence" value="ECO:0007669"/>
    <property type="project" value="UniProtKB-KW"/>
</dbReference>
<dbReference type="GO" id="GO:0006355">
    <property type="term" value="P:regulation of DNA-templated transcription"/>
    <property type="evidence" value="ECO:0007669"/>
    <property type="project" value="InterPro"/>
</dbReference>
<evidence type="ECO:0000256" key="8">
    <source>
        <dbReference type="ARBA" id="ARBA00023242"/>
    </source>
</evidence>
<keyword evidence="5" id="KW-0007">Acetylation</keyword>
<keyword evidence="3" id="KW-0808">Transferase</keyword>
<comment type="catalytic activity">
    <reaction evidence="9">
        <text>L-lysyl-[histone] + acetyl-CoA = N(6)-acetyl-L-lysyl-[histone] + CoA + H(+)</text>
        <dbReference type="Rhea" id="RHEA:21992"/>
        <dbReference type="Rhea" id="RHEA-COMP:9845"/>
        <dbReference type="Rhea" id="RHEA-COMP:11338"/>
        <dbReference type="ChEBI" id="CHEBI:15378"/>
        <dbReference type="ChEBI" id="CHEBI:29969"/>
        <dbReference type="ChEBI" id="CHEBI:57287"/>
        <dbReference type="ChEBI" id="CHEBI:57288"/>
        <dbReference type="ChEBI" id="CHEBI:61930"/>
        <dbReference type="EC" id="2.3.1.48"/>
    </reaction>
    <physiologicalReaction direction="left-to-right" evidence="9">
        <dbReference type="Rhea" id="RHEA:21993"/>
    </physiologicalReaction>
</comment>
<proteinExistence type="predicted"/>
<evidence type="ECO:0000256" key="2">
    <source>
        <dbReference type="ARBA" id="ARBA00013184"/>
    </source>
</evidence>
<sequence>MSITTSSLRGHLSKSLAELANPHDLGMTVIASEPKKTSSIFPHTPIPPKCFQQEFLVVLSSNLPSSTLPPSAVPSLSISTEDEKGKKKVLVTAISAYLYTFPLPGHERKSNSILYISKIDSSGYSPTPLPLTRMLIVSFLEYFLLNLQNIRIQLFARSQNQYLFANSSKNQNKKVLTGSGLCKWWKSVYEQTVIAYIKSKSQLKEQEVGIEKGDDYGEAIQLKYLLPGYAELESQIQLGQSKNQLPHSIRWEYKPPFDTPIIPPFTPSSSSLNPASGLASSSYKLLPESLATLIPSLPDDPKTRFLEELVTDGYQKNPHSTHRTDNSGKESDTTSTRTNPNEPSIVKKTKKEKELEEELNDRKQSHLALSINKVNKIEFWERIGFRQECGGDVTGFFTLEKTQNMPVKPKAKVAQLKDQSPAIAPEAGLESAVQNKTTSTTASDVVDTITSLDPESASIPILAQDIDKEKEVKEVDIPKTSESPEISKSQISKSHKSATTLKDPSMIRTEIINRLLVALTNIDFENLDLSIEGTEIWLKQTKSIMIGEIGLKNYEQNCLSIIPKKDNLPQVDFNEKGVKGVEVRKERQEEVVTMLQPRKKKKLT</sequence>
<comment type="subcellular location">
    <subcellularLocation>
        <location evidence="1">Nucleus</location>
    </subcellularLocation>
</comment>
<dbReference type="GO" id="GO:0032931">
    <property type="term" value="F:histone H3K56 acetyltransferase activity"/>
    <property type="evidence" value="ECO:0007669"/>
    <property type="project" value="TreeGrafter"/>
</dbReference>
<dbReference type="PROSITE" id="PS51728">
    <property type="entry name" value="RTT109_HAT"/>
    <property type="match status" value="1"/>
</dbReference>
<dbReference type="RefSeq" id="XP_066074807.1">
    <property type="nucleotide sequence ID" value="XM_066218710.1"/>
</dbReference>
<keyword evidence="8" id="KW-0539">Nucleus</keyword>
<feature type="region of interest" description="Disordered" evidence="10">
    <location>
        <begin position="312"/>
        <end position="352"/>
    </location>
</feature>
<evidence type="ECO:0000256" key="3">
    <source>
        <dbReference type="ARBA" id="ARBA00022679"/>
    </source>
</evidence>
<accession>A0AAX4JTC0</accession>
<gene>
    <name evidence="11" type="ORF">L201_002947</name>
</gene>
<feature type="compositionally biased region" description="Basic and acidic residues" evidence="10">
    <location>
        <begin position="322"/>
        <end position="332"/>
    </location>
</feature>
<keyword evidence="12" id="KW-1185">Reference proteome</keyword>
<dbReference type="PANTHER" id="PTHR31571:SF2">
    <property type="entry name" value="HISTONE ACETYLTRANSFERASE RTT109"/>
    <property type="match status" value="1"/>
</dbReference>
<evidence type="ECO:0000256" key="5">
    <source>
        <dbReference type="ARBA" id="ARBA00022990"/>
    </source>
</evidence>
<dbReference type="EMBL" id="CP144100">
    <property type="protein sequence ID" value="WWC88044.1"/>
    <property type="molecule type" value="Genomic_DNA"/>
</dbReference>
<dbReference type="GeneID" id="91093618"/>
<dbReference type="InterPro" id="IPR051236">
    <property type="entry name" value="HAT_RTT109-like"/>
</dbReference>
<evidence type="ECO:0000256" key="1">
    <source>
        <dbReference type="ARBA" id="ARBA00004123"/>
    </source>
</evidence>
<dbReference type="PANTHER" id="PTHR31571">
    <property type="entry name" value="ALTERED INHERITANCE OF MITOCHONDRIA PROTEIN 6"/>
    <property type="match status" value="1"/>
</dbReference>
<dbReference type="InterPro" id="IPR016849">
    <property type="entry name" value="Rtt109"/>
</dbReference>
<evidence type="ECO:0000256" key="7">
    <source>
        <dbReference type="ARBA" id="ARBA00023163"/>
    </source>
</evidence>
<protein>
    <recommendedName>
        <fullName evidence="2">histone acetyltransferase</fullName>
        <ecNumber evidence="2">2.3.1.48</ecNumber>
    </recommendedName>
</protein>
<keyword evidence="7" id="KW-0804">Transcription</keyword>
<organism evidence="11 12">
    <name type="scientific">Kwoniella dendrophila CBS 6074</name>
    <dbReference type="NCBI Taxonomy" id="1295534"/>
    <lineage>
        <taxon>Eukaryota</taxon>
        <taxon>Fungi</taxon>
        <taxon>Dikarya</taxon>
        <taxon>Basidiomycota</taxon>
        <taxon>Agaricomycotina</taxon>
        <taxon>Tremellomycetes</taxon>
        <taxon>Tremellales</taxon>
        <taxon>Cryptococcaceae</taxon>
        <taxon>Kwoniella</taxon>
    </lineage>
</organism>
<evidence type="ECO:0000256" key="9">
    <source>
        <dbReference type="ARBA" id="ARBA00048940"/>
    </source>
</evidence>
<keyword evidence="4" id="KW-0227">DNA damage</keyword>
<evidence type="ECO:0000256" key="4">
    <source>
        <dbReference type="ARBA" id="ARBA00022763"/>
    </source>
</evidence>
<keyword evidence="6" id="KW-0805">Transcription regulation</keyword>
<name>A0AAX4JTC0_9TREE</name>
<dbReference type="Pfam" id="PF08214">
    <property type="entry name" value="HAT_KAT11"/>
    <property type="match status" value="1"/>
</dbReference>
<dbReference type="EC" id="2.3.1.48" evidence="2"/>
<evidence type="ECO:0000313" key="12">
    <source>
        <dbReference type="Proteomes" id="UP001355207"/>
    </source>
</evidence>
<dbReference type="AlphaFoldDB" id="A0AAX4JTC0"/>
<feature type="region of interest" description="Disordered" evidence="10">
    <location>
        <begin position="475"/>
        <end position="499"/>
    </location>
</feature>
<dbReference type="SMART" id="SM01250">
    <property type="entry name" value="KAT11"/>
    <property type="match status" value="1"/>
</dbReference>
<evidence type="ECO:0000256" key="6">
    <source>
        <dbReference type="ARBA" id="ARBA00023015"/>
    </source>
</evidence>
<dbReference type="Proteomes" id="UP001355207">
    <property type="component" value="Chromosome 3"/>
</dbReference>
<reference evidence="11 12" key="1">
    <citation type="submission" date="2024-01" db="EMBL/GenBank/DDBJ databases">
        <title>Comparative genomics of Cryptococcus and Kwoniella reveals pathogenesis evolution and contrasting modes of karyotype evolution via chromosome fusion or intercentromeric recombination.</title>
        <authorList>
            <person name="Coelho M.A."/>
            <person name="David-Palma M."/>
            <person name="Shea T."/>
            <person name="Bowers K."/>
            <person name="McGinley-Smith S."/>
            <person name="Mohammad A.W."/>
            <person name="Gnirke A."/>
            <person name="Yurkov A.M."/>
            <person name="Nowrousian M."/>
            <person name="Sun S."/>
            <person name="Cuomo C.A."/>
            <person name="Heitman J."/>
        </authorList>
    </citation>
    <scope>NUCLEOTIDE SEQUENCE [LARGE SCALE GENOMIC DNA]</scope>
    <source>
        <strain evidence="11 12">CBS 6074</strain>
    </source>
</reference>
<evidence type="ECO:0000256" key="10">
    <source>
        <dbReference type="SAM" id="MobiDB-lite"/>
    </source>
</evidence>
<dbReference type="InterPro" id="IPR013178">
    <property type="entry name" value="Histone_AcTrfase_Rtt109/CBP"/>
</dbReference>
<dbReference type="GO" id="GO:0005634">
    <property type="term" value="C:nucleus"/>
    <property type="evidence" value="ECO:0007669"/>
    <property type="project" value="UniProtKB-SubCell"/>
</dbReference>
<feature type="compositionally biased region" description="Polar residues" evidence="10">
    <location>
        <begin position="333"/>
        <end position="342"/>
    </location>
</feature>